<dbReference type="OrthoDB" id="9816431at2"/>
<organism evidence="2 3">
    <name type="scientific">Croceibacterium atlanticum</name>
    <dbReference type="NCBI Taxonomy" id="1267766"/>
    <lineage>
        <taxon>Bacteria</taxon>
        <taxon>Pseudomonadati</taxon>
        <taxon>Pseudomonadota</taxon>
        <taxon>Alphaproteobacteria</taxon>
        <taxon>Sphingomonadales</taxon>
        <taxon>Erythrobacteraceae</taxon>
        <taxon>Croceibacterium</taxon>
    </lineage>
</organism>
<dbReference type="GO" id="GO:0003700">
    <property type="term" value="F:DNA-binding transcription factor activity"/>
    <property type="evidence" value="ECO:0007669"/>
    <property type="project" value="TreeGrafter"/>
</dbReference>
<proteinExistence type="predicted"/>
<reference evidence="2" key="1">
    <citation type="submission" date="2015-05" db="EMBL/GenBank/DDBJ databases">
        <title>The complete genome of Altererythrobacter atlanticus strain 26DY36.</title>
        <authorList>
            <person name="Wu Y.-H."/>
            <person name="Cheng H."/>
            <person name="Wu X.-W."/>
        </authorList>
    </citation>
    <scope>NUCLEOTIDE SEQUENCE [LARGE SCALE GENOMIC DNA]</scope>
    <source>
        <strain evidence="2">26DY36</strain>
    </source>
</reference>
<accession>A0A0F7KSU8</accession>
<dbReference type="PANTHER" id="PTHR30055">
    <property type="entry name" value="HTH-TYPE TRANSCRIPTIONAL REGULATOR RUTR"/>
    <property type="match status" value="1"/>
</dbReference>
<dbReference type="GO" id="GO:0000976">
    <property type="term" value="F:transcription cis-regulatory region binding"/>
    <property type="evidence" value="ECO:0007669"/>
    <property type="project" value="TreeGrafter"/>
</dbReference>
<gene>
    <name evidence="2" type="ORF">WYH_00776</name>
</gene>
<dbReference type="InterPro" id="IPR050109">
    <property type="entry name" value="HTH-type_TetR-like_transc_reg"/>
</dbReference>
<dbReference type="Pfam" id="PF00440">
    <property type="entry name" value="TetR_N"/>
    <property type="match status" value="1"/>
</dbReference>
<dbReference type="Gene3D" id="1.10.357.10">
    <property type="entry name" value="Tetracycline Repressor, domain 2"/>
    <property type="match status" value="1"/>
</dbReference>
<dbReference type="InterPro" id="IPR009057">
    <property type="entry name" value="Homeodomain-like_sf"/>
</dbReference>
<dbReference type="STRING" id="1267766.WYH_00776"/>
<dbReference type="Proteomes" id="UP000034392">
    <property type="component" value="Chromosome"/>
</dbReference>
<dbReference type="EMBL" id="CP011452">
    <property type="protein sequence ID" value="AKH41830.1"/>
    <property type="molecule type" value="Genomic_DNA"/>
</dbReference>
<dbReference type="KEGG" id="aay:WYH_00776"/>
<dbReference type="PATRIC" id="fig|1267766.3.peg.784"/>
<protein>
    <submittedName>
        <fullName evidence="2">TetR family regulatory protein</fullName>
    </submittedName>
</protein>
<name>A0A0F7KSU8_9SPHN</name>
<keyword evidence="1" id="KW-0238">DNA-binding</keyword>
<evidence type="ECO:0000313" key="3">
    <source>
        <dbReference type="Proteomes" id="UP000034392"/>
    </source>
</evidence>
<sequence length="219" mass="24294">MPDRTPNAAPHARTGRPTVTAGKRLGAHILEVASKNFLQHGYEGANMDEIATDAQVTKRTLYRRYGSKIGLFGAVIDHERTCFIEALVVQTEGTSVRERISVAAQNILDGFLTPKVIDFDRLKAEIERLVPDYSDNALQIVTSHWVDIIRETLLADPETAKYDNDEIEDIASLLLDTLVLAPRMRIRMLKVLDNTPAAKSAHIDQALDLLAAGIPSLRR</sequence>
<dbReference type="SUPFAM" id="SSF46689">
    <property type="entry name" value="Homeodomain-like"/>
    <property type="match status" value="1"/>
</dbReference>
<dbReference type="PROSITE" id="PS50977">
    <property type="entry name" value="HTH_TETR_2"/>
    <property type="match status" value="1"/>
</dbReference>
<dbReference type="InterPro" id="IPR001647">
    <property type="entry name" value="HTH_TetR"/>
</dbReference>
<evidence type="ECO:0000313" key="2">
    <source>
        <dbReference type="EMBL" id="AKH41830.1"/>
    </source>
</evidence>
<keyword evidence="3" id="KW-1185">Reference proteome</keyword>
<dbReference type="RefSeq" id="WP_082347802.1">
    <property type="nucleotide sequence ID" value="NZ_CP011452.2"/>
</dbReference>
<dbReference type="AlphaFoldDB" id="A0A0F7KSU8"/>
<evidence type="ECO:0000256" key="1">
    <source>
        <dbReference type="ARBA" id="ARBA00023125"/>
    </source>
</evidence>
<dbReference type="PANTHER" id="PTHR30055:SF146">
    <property type="entry name" value="HTH-TYPE TRANSCRIPTIONAL DUAL REGULATOR CECR"/>
    <property type="match status" value="1"/>
</dbReference>